<dbReference type="AlphaFoldDB" id="I6Z4I9"/>
<dbReference type="GO" id="GO:0051607">
    <property type="term" value="P:defense response to virus"/>
    <property type="evidence" value="ECO:0007669"/>
    <property type="project" value="UniProtKB-KW"/>
</dbReference>
<dbReference type="InterPro" id="IPR013414">
    <property type="entry name" value="Cas7/Cst2/DevR_sub_I-B/Tneap"/>
</dbReference>
<name>I6Z4I9_MELRP</name>
<comment type="function">
    <text evidence="2">CRISPR (clustered regularly interspaced short palindromic repeat) is an adaptive immune system that provides protection against mobile genetic elements (viruses, transposable elements and conjugative plasmids). CRISPR clusters contain spacers, sequences complementary to antecedent mobile elements, and target invading nucleic acids. CRISPR clusters are transcribed and processed into CRISPR RNA (crRNA).</text>
</comment>
<keyword evidence="1" id="KW-0051">Antiviral defense</keyword>
<dbReference type="KEGG" id="mro:MROS_0814"/>
<dbReference type="RefSeq" id="WP_014855491.1">
    <property type="nucleotide sequence ID" value="NC_018178.1"/>
</dbReference>
<dbReference type="STRING" id="1191523.MROS_0814"/>
<dbReference type="Pfam" id="PF01905">
    <property type="entry name" value="DevR"/>
    <property type="match status" value="1"/>
</dbReference>
<dbReference type="PATRIC" id="fig|1191523.3.peg.860"/>
<evidence type="ECO:0000313" key="4">
    <source>
        <dbReference type="Proteomes" id="UP000009011"/>
    </source>
</evidence>
<dbReference type="EMBL" id="CP003557">
    <property type="protein sequence ID" value="AFN74055.1"/>
    <property type="molecule type" value="Genomic_DNA"/>
</dbReference>
<keyword evidence="4" id="KW-1185">Reference proteome</keyword>
<dbReference type="NCBIfam" id="TIGR01875">
    <property type="entry name" value="cas_MJ0381"/>
    <property type="match status" value="1"/>
</dbReference>
<organism evidence="3 4">
    <name type="scientific">Melioribacter roseus (strain DSM 23840 / JCM 17771 / VKM B-2668 / P3M-2)</name>
    <dbReference type="NCBI Taxonomy" id="1191523"/>
    <lineage>
        <taxon>Bacteria</taxon>
        <taxon>Pseudomonadati</taxon>
        <taxon>Ignavibacteriota</taxon>
        <taxon>Ignavibacteria</taxon>
        <taxon>Ignavibacteriales</taxon>
        <taxon>Melioribacteraceae</taxon>
        <taxon>Melioribacter</taxon>
    </lineage>
</organism>
<dbReference type="Proteomes" id="UP000009011">
    <property type="component" value="Chromosome"/>
</dbReference>
<protein>
    <submittedName>
        <fullName evidence="3">Crispr-associated regulatory protein, devr family</fullName>
    </submittedName>
</protein>
<sequence>MKNITLTMIFEGSALNRDEKVGGNILSIKKMNVNGEIKSYIGKPAIRHYLFETLQKAFSDNWDGAKLTGQGQVVQFDIAEDDILSKSELDAFGYMYTISGDNSITRKSPVGITKAISTYPYEQDLAFYANHDLVGRAIKQGNSVKPNPYNKEEHTSLYKFSVTLDAKKIGEDIWIMKNKPTESQNFLNIEIASPKSIILENVESKEDENGDIFYEIQVQKQNRKIIINGNEIIVDYDLMKKSKIKKSEDMKLNFIPAIVKVSQKEDKEKLKKEQQKASNGFEITDYEENEDEKTYAFSVSRKPIYSSSDKTLTLELGAVKSFEIKNKNGNEYEIERGIIKIESISSNGPFKITFSLKDDEKQKRIKNILEVLKNGLYAQSSGEANTIVPLFIIAGGVKIPSPIFHSYIDVKKEEGKFKIIGIKDCLSNGWIDGQVYIKDCERIPVDIQDGKVTKDWDTFINSLNNKEEDKNASTTN</sequence>
<proteinExistence type="predicted"/>
<evidence type="ECO:0000256" key="1">
    <source>
        <dbReference type="ARBA" id="ARBA00023118"/>
    </source>
</evidence>
<accession>I6Z4I9</accession>
<dbReference type="eggNOG" id="COG1857">
    <property type="taxonomic scope" value="Bacteria"/>
</dbReference>
<reference evidence="3 4" key="1">
    <citation type="journal article" date="2013" name="PLoS ONE">
        <title>Genomic analysis of Melioribacter roseus, facultatively anaerobic organotrophic bacterium representing a novel deep lineage within Bacteriodetes/Chlorobi group.</title>
        <authorList>
            <person name="Kadnikov V.V."/>
            <person name="Mardanov A.V."/>
            <person name="Podosokorskaya O.A."/>
            <person name="Gavrilov S.N."/>
            <person name="Kublanov I.V."/>
            <person name="Beletsky A.V."/>
            <person name="Bonch-Osmolovskaya E.A."/>
            <person name="Ravin N.V."/>
        </authorList>
    </citation>
    <scope>NUCLEOTIDE SEQUENCE [LARGE SCALE GENOMIC DNA]</scope>
    <source>
        <strain evidence="4">JCM 17771 / P3M-2</strain>
    </source>
</reference>
<dbReference type="HOGENOM" id="CLU_045381_0_0_10"/>
<evidence type="ECO:0000256" key="2">
    <source>
        <dbReference type="ARBA" id="ARBA00025626"/>
    </source>
</evidence>
<gene>
    <name evidence="3" type="ordered locus">MROS_0814</name>
</gene>
<dbReference type="InterPro" id="IPR010154">
    <property type="entry name" value="CRISPR-assoc_Cas7/Cst2/DevR"/>
</dbReference>
<evidence type="ECO:0000313" key="3">
    <source>
        <dbReference type="EMBL" id="AFN74055.1"/>
    </source>
</evidence>
<dbReference type="NCBIfam" id="TIGR02585">
    <property type="entry name" value="cas_Cst2_DevR"/>
    <property type="match status" value="1"/>
</dbReference>
<dbReference type="OrthoDB" id="9781560at2"/>